<evidence type="ECO:0000256" key="3">
    <source>
        <dbReference type="ARBA" id="ARBA00022448"/>
    </source>
</evidence>
<dbReference type="Pfam" id="PF09801">
    <property type="entry name" value="SYS1"/>
    <property type="match status" value="1"/>
</dbReference>
<feature type="transmembrane region" description="Helical" evidence="9">
    <location>
        <begin position="57"/>
        <end position="79"/>
    </location>
</feature>
<dbReference type="STRING" id="763665.A0A2G5B8B3"/>
<keyword evidence="6 9" id="KW-1133">Transmembrane helix</keyword>
<comment type="subcellular location">
    <subcellularLocation>
        <location evidence="1">Golgi apparatus membrane</location>
        <topology evidence="1">Multi-pass membrane protein</topology>
    </subcellularLocation>
</comment>
<feature type="transmembrane region" description="Helical" evidence="9">
    <location>
        <begin position="112"/>
        <end position="133"/>
    </location>
</feature>
<evidence type="ECO:0000256" key="2">
    <source>
        <dbReference type="ARBA" id="ARBA00008160"/>
    </source>
</evidence>
<dbReference type="GO" id="GO:0006895">
    <property type="term" value="P:Golgi to endosome transport"/>
    <property type="evidence" value="ECO:0007669"/>
    <property type="project" value="TreeGrafter"/>
</dbReference>
<evidence type="ECO:0000256" key="9">
    <source>
        <dbReference type="SAM" id="Phobius"/>
    </source>
</evidence>
<dbReference type="GO" id="GO:0034067">
    <property type="term" value="P:protein localization to Golgi apparatus"/>
    <property type="evidence" value="ECO:0007669"/>
    <property type="project" value="TreeGrafter"/>
</dbReference>
<dbReference type="GO" id="GO:0000139">
    <property type="term" value="C:Golgi membrane"/>
    <property type="evidence" value="ECO:0007669"/>
    <property type="project" value="UniProtKB-SubCell"/>
</dbReference>
<gene>
    <name evidence="10" type="ORF">COEREDRAFT_23442</name>
</gene>
<evidence type="ECO:0000256" key="7">
    <source>
        <dbReference type="ARBA" id="ARBA00023034"/>
    </source>
</evidence>
<evidence type="ECO:0000256" key="1">
    <source>
        <dbReference type="ARBA" id="ARBA00004653"/>
    </source>
</evidence>
<evidence type="ECO:0000256" key="6">
    <source>
        <dbReference type="ARBA" id="ARBA00022989"/>
    </source>
</evidence>
<organism evidence="10 11">
    <name type="scientific">Coemansia reversa (strain ATCC 12441 / NRRL 1564)</name>
    <dbReference type="NCBI Taxonomy" id="763665"/>
    <lineage>
        <taxon>Eukaryota</taxon>
        <taxon>Fungi</taxon>
        <taxon>Fungi incertae sedis</taxon>
        <taxon>Zoopagomycota</taxon>
        <taxon>Kickxellomycotina</taxon>
        <taxon>Kickxellomycetes</taxon>
        <taxon>Kickxellales</taxon>
        <taxon>Kickxellaceae</taxon>
        <taxon>Coemansia</taxon>
    </lineage>
</organism>
<keyword evidence="7" id="KW-0333">Golgi apparatus</keyword>
<reference evidence="10 11" key="1">
    <citation type="journal article" date="2015" name="Genome Biol. Evol.">
        <title>Phylogenomic analyses indicate that early fungi evolved digesting cell walls of algal ancestors of land plants.</title>
        <authorList>
            <person name="Chang Y."/>
            <person name="Wang S."/>
            <person name="Sekimoto S."/>
            <person name="Aerts A.L."/>
            <person name="Choi C."/>
            <person name="Clum A."/>
            <person name="LaButti K.M."/>
            <person name="Lindquist E.A."/>
            <person name="Yee Ngan C."/>
            <person name="Ohm R.A."/>
            <person name="Salamov A.A."/>
            <person name="Grigoriev I.V."/>
            <person name="Spatafora J.W."/>
            <person name="Berbee M.L."/>
        </authorList>
    </citation>
    <scope>NUCLEOTIDE SEQUENCE [LARGE SCALE GENOMIC DNA]</scope>
    <source>
        <strain evidence="10 11">NRRL 1564</strain>
    </source>
</reference>
<dbReference type="OrthoDB" id="542931at2759"/>
<evidence type="ECO:0000313" key="10">
    <source>
        <dbReference type="EMBL" id="PIA14967.1"/>
    </source>
</evidence>
<feature type="transmembrane region" description="Helical" evidence="9">
    <location>
        <begin position="12"/>
        <end position="37"/>
    </location>
</feature>
<evidence type="ECO:0000256" key="8">
    <source>
        <dbReference type="ARBA" id="ARBA00023136"/>
    </source>
</evidence>
<feature type="non-terminal residue" evidence="10">
    <location>
        <position position="143"/>
    </location>
</feature>
<accession>A0A2G5B8B3</accession>
<evidence type="ECO:0000313" key="11">
    <source>
        <dbReference type="Proteomes" id="UP000242474"/>
    </source>
</evidence>
<dbReference type="PANTHER" id="PTHR12952">
    <property type="entry name" value="SYS1"/>
    <property type="match status" value="1"/>
</dbReference>
<dbReference type="Proteomes" id="UP000242474">
    <property type="component" value="Unassembled WGS sequence"/>
</dbReference>
<feature type="non-terminal residue" evidence="10">
    <location>
        <position position="1"/>
    </location>
</feature>
<keyword evidence="5" id="KW-0653">Protein transport</keyword>
<keyword evidence="11" id="KW-1185">Reference proteome</keyword>
<proteinExistence type="inferred from homology"/>
<evidence type="ECO:0000256" key="4">
    <source>
        <dbReference type="ARBA" id="ARBA00022692"/>
    </source>
</evidence>
<dbReference type="PANTHER" id="PTHR12952:SF0">
    <property type="entry name" value="PROTEIN SYS1 HOMOLOG"/>
    <property type="match status" value="1"/>
</dbReference>
<name>A0A2G5B8B3_COERN</name>
<keyword evidence="8 9" id="KW-0472">Membrane</keyword>
<dbReference type="EMBL" id="KZ303511">
    <property type="protein sequence ID" value="PIA14967.1"/>
    <property type="molecule type" value="Genomic_DNA"/>
</dbReference>
<evidence type="ECO:0000256" key="5">
    <source>
        <dbReference type="ARBA" id="ARBA00022927"/>
    </source>
</evidence>
<dbReference type="InterPro" id="IPR019185">
    <property type="entry name" value="Integral_membrane_SYS1-rel"/>
</dbReference>
<dbReference type="GO" id="GO:0043001">
    <property type="term" value="P:Golgi to plasma membrane protein transport"/>
    <property type="evidence" value="ECO:0007669"/>
    <property type="project" value="TreeGrafter"/>
</dbReference>
<sequence>FRPAVWDPLLILAQITTLQCFGYSAFSFLAVVASLVSDMRLRPALLFDGEMVRHDTVEGWIVALSMVAMAAANILPLVYMVERSRLCIDFSLTFFAVHLVLVWWHGRTPPPLPWWLLVAAATALMGLGGRAACRRRELLPIAI</sequence>
<keyword evidence="3" id="KW-0813">Transport</keyword>
<dbReference type="GO" id="GO:0005829">
    <property type="term" value="C:cytosol"/>
    <property type="evidence" value="ECO:0007669"/>
    <property type="project" value="GOC"/>
</dbReference>
<protein>
    <submittedName>
        <fullName evidence="10">Uncharacterized protein</fullName>
    </submittedName>
</protein>
<dbReference type="GO" id="GO:0005802">
    <property type="term" value="C:trans-Golgi network"/>
    <property type="evidence" value="ECO:0007669"/>
    <property type="project" value="TreeGrafter"/>
</dbReference>
<feature type="transmembrane region" description="Helical" evidence="9">
    <location>
        <begin position="86"/>
        <end position="106"/>
    </location>
</feature>
<comment type="similarity">
    <text evidence="2">Belongs to the SYS1 family.</text>
</comment>
<dbReference type="AlphaFoldDB" id="A0A2G5B8B3"/>
<keyword evidence="4 9" id="KW-0812">Transmembrane</keyword>